<dbReference type="OrthoDB" id="10395080at2759"/>
<evidence type="ECO:0000256" key="1">
    <source>
        <dbReference type="SAM" id="MobiDB-lite"/>
    </source>
</evidence>
<feature type="region of interest" description="Disordered" evidence="1">
    <location>
        <begin position="116"/>
        <end position="145"/>
    </location>
</feature>
<accession>A0A016WXF5</accession>
<reference evidence="3" key="1">
    <citation type="journal article" date="2015" name="Nat. Genet.">
        <title>The genome and transcriptome of the zoonotic hookworm Ancylostoma ceylanicum identify infection-specific gene families.</title>
        <authorList>
            <person name="Schwarz E.M."/>
            <person name="Hu Y."/>
            <person name="Antoshechkin I."/>
            <person name="Miller M.M."/>
            <person name="Sternberg P.W."/>
            <person name="Aroian R.V."/>
        </authorList>
    </citation>
    <scope>NUCLEOTIDE SEQUENCE</scope>
    <source>
        <strain evidence="3">HY135</strain>
    </source>
</reference>
<keyword evidence="3" id="KW-1185">Reference proteome</keyword>
<dbReference type="EMBL" id="JARK01000066">
    <property type="protein sequence ID" value="EYC44271.1"/>
    <property type="molecule type" value="Genomic_DNA"/>
</dbReference>
<dbReference type="STRING" id="53326.A0A016WXF5"/>
<sequence>MAGDISDTELQLALELSKKTYEEEERRRNEVNDLIRFESPEAPIRREQINQIKRLYSQPSIEAPHATSRDDYLFLFNPNLLTGSTAQPHSSSCVPRHQLPVALSYSIDDPAYLSAGSSSSLPAAPPLPPKTYTSKGPFPPTPNLAPCELVRGLSAGGL</sequence>
<protein>
    <submittedName>
        <fullName evidence="2">Uncharacterized protein</fullName>
    </submittedName>
</protein>
<proteinExistence type="predicted"/>
<dbReference type="AlphaFoldDB" id="A0A016WXF5"/>
<comment type="caution">
    <text evidence="2">The sequence shown here is derived from an EMBL/GenBank/DDBJ whole genome shotgun (WGS) entry which is preliminary data.</text>
</comment>
<dbReference type="Proteomes" id="UP000024635">
    <property type="component" value="Unassembled WGS sequence"/>
</dbReference>
<name>A0A016WXF5_9BILA</name>
<evidence type="ECO:0000313" key="2">
    <source>
        <dbReference type="EMBL" id="EYC44271.1"/>
    </source>
</evidence>
<evidence type="ECO:0000313" key="3">
    <source>
        <dbReference type="Proteomes" id="UP000024635"/>
    </source>
</evidence>
<gene>
    <name evidence="2" type="primary">Acey_s0466.g1965</name>
    <name evidence="2" type="ORF">Y032_0466g1965</name>
</gene>
<organism evidence="2 3">
    <name type="scientific">Ancylostoma ceylanicum</name>
    <dbReference type="NCBI Taxonomy" id="53326"/>
    <lineage>
        <taxon>Eukaryota</taxon>
        <taxon>Metazoa</taxon>
        <taxon>Ecdysozoa</taxon>
        <taxon>Nematoda</taxon>
        <taxon>Chromadorea</taxon>
        <taxon>Rhabditida</taxon>
        <taxon>Rhabditina</taxon>
        <taxon>Rhabditomorpha</taxon>
        <taxon>Strongyloidea</taxon>
        <taxon>Ancylostomatidae</taxon>
        <taxon>Ancylostomatinae</taxon>
        <taxon>Ancylostoma</taxon>
    </lineage>
</organism>